<keyword evidence="1 3" id="KW-0853">WD repeat</keyword>
<evidence type="ECO:0000313" key="5">
    <source>
        <dbReference type="EMBL" id="APW60843.1"/>
    </source>
</evidence>
<dbReference type="InterPro" id="IPR001680">
    <property type="entry name" value="WD40_rpt"/>
</dbReference>
<keyword evidence="6" id="KW-1185">Reference proteome</keyword>
<sequence>MASGAYQGRDARDEFVDDDAHAVTRASGGRVRLSLFTWEGLAGAAVLVTLCVFFAADETPANDGMIALRGHVGLVESVRFSPDGETLISSSWDKTVKLWDVGPSPQSLGEEMACLPSTSETYAATVSPDGGTVASVGLCGLTMWNWRDSQTFPEVKALFGPCRALAFAPDGRSLAVGSFDHQIRIWEPKSDQVRAVLSGHRDVVRALVYVPDGSLLISLSFDGELKFWDPRSGREVDRLDGTNRGVHAFSLSPDGATIALSRLGPDSRQIEVWDLTTNRIKARCPGHAAEVHALVFSPDGRTLASAGGDQRIRFWNAETGNSAGQVDRELGWVRSLDFSRDGRWLAFSGSFNQVYLKRIVLPHESSSALALKDS</sequence>
<dbReference type="STRING" id="1387353.BSF38_02334"/>
<dbReference type="PANTHER" id="PTHR19848:SF8">
    <property type="entry name" value="F-BOX AND WD REPEAT DOMAIN CONTAINING 7"/>
    <property type="match status" value="1"/>
</dbReference>
<dbReference type="PROSITE" id="PS00678">
    <property type="entry name" value="WD_REPEATS_1"/>
    <property type="match status" value="2"/>
</dbReference>
<evidence type="ECO:0000256" key="2">
    <source>
        <dbReference type="ARBA" id="ARBA00022737"/>
    </source>
</evidence>
<feature type="transmembrane region" description="Helical" evidence="4">
    <location>
        <begin position="35"/>
        <end position="56"/>
    </location>
</feature>
<dbReference type="SMART" id="SM00320">
    <property type="entry name" value="WD40"/>
    <property type="match status" value="6"/>
</dbReference>
<keyword evidence="2" id="KW-0677">Repeat</keyword>
<dbReference type="Pfam" id="PF00400">
    <property type="entry name" value="WD40"/>
    <property type="match status" value="5"/>
</dbReference>
<keyword evidence="4" id="KW-1133">Transmembrane helix</keyword>
<dbReference type="SUPFAM" id="SSF50978">
    <property type="entry name" value="WD40 repeat-like"/>
    <property type="match status" value="1"/>
</dbReference>
<reference evidence="6" key="1">
    <citation type="submission" date="2016-12" db="EMBL/GenBank/DDBJ databases">
        <title>Comparative genomics of four Isosphaeraceae planctomycetes: a common pool of plasmids and glycoside hydrolase genes.</title>
        <authorList>
            <person name="Ivanova A."/>
        </authorList>
    </citation>
    <scope>NUCLEOTIDE SEQUENCE [LARGE SCALE GENOMIC DNA]</scope>
    <source>
        <strain evidence="6">PX4</strain>
    </source>
</reference>
<dbReference type="PROSITE" id="PS50294">
    <property type="entry name" value="WD_REPEATS_REGION"/>
    <property type="match status" value="3"/>
</dbReference>
<dbReference type="Gene3D" id="2.130.10.10">
    <property type="entry name" value="YVTN repeat-like/Quinoprotein amine dehydrogenase"/>
    <property type="match status" value="3"/>
</dbReference>
<dbReference type="AlphaFoldDB" id="A0A1U7CPN7"/>
<dbReference type="RefSeq" id="WP_083712881.1">
    <property type="nucleotide sequence ID" value="NZ_CP019082.1"/>
</dbReference>
<protein>
    <submittedName>
        <fullName evidence="5">Uncharacterized protein</fullName>
    </submittedName>
</protein>
<dbReference type="InterPro" id="IPR019775">
    <property type="entry name" value="WD40_repeat_CS"/>
</dbReference>
<evidence type="ECO:0000256" key="3">
    <source>
        <dbReference type="PROSITE-ProRule" id="PRU00221"/>
    </source>
</evidence>
<feature type="repeat" description="WD" evidence="3">
    <location>
        <begin position="197"/>
        <end position="238"/>
    </location>
</feature>
<keyword evidence="4" id="KW-0472">Membrane</keyword>
<dbReference type="InterPro" id="IPR015943">
    <property type="entry name" value="WD40/YVTN_repeat-like_dom_sf"/>
</dbReference>
<accession>A0A1U7CPN7</accession>
<feature type="repeat" description="WD" evidence="3">
    <location>
        <begin position="68"/>
        <end position="101"/>
    </location>
</feature>
<dbReference type="PRINTS" id="PR00320">
    <property type="entry name" value="GPROTEINBRPT"/>
</dbReference>
<evidence type="ECO:0000256" key="1">
    <source>
        <dbReference type="ARBA" id="ARBA00022574"/>
    </source>
</evidence>
<dbReference type="InterPro" id="IPR020472">
    <property type="entry name" value="WD40_PAC1"/>
</dbReference>
<dbReference type="InterPro" id="IPR036322">
    <property type="entry name" value="WD40_repeat_dom_sf"/>
</dbReference>
<dbReference type="OrthoDB" id="230341at2"/>
<evidence type="ECO:0000313" key="6">
    <source>
        <dbReference type="Proteomes" id="UP000186309"/>
    </source>
</evidence>
<keyword evidence="4" id="KW-0812">Transmembrane</keyword>
<dbReference type="KEGG" id="pbor:BSF38_02334"/>
<feature type="repeat" description="WD" evidence="3">
    <location>
        <begin position="284"/>
        <end position="325"/>
    </location>
</feature>
<dbReference type="Proteomes" id="UP000186309">
    <property type="component" value="Chromosome"/>
</dbReference>
<proteinExistence type="predicted"/>
<gene>
    <name evidence="5" type="ORF">BSF38_02334</name>
</gene>
<dbReference type="PANTHER" id="PTHR19848">
    <property type="entry name" value="WD40 REPEAT PROTEIN"/>
    <property type="match status" value="1"/>
</dbReference>
<evidence type="ECO:0000256" key="4">
    <source>
        <dbReference type="SAM" id="Phobius"/>
    </source>
</evidence>
<organism evidence="5 6">
    <name type="scientific">Paludisphaera borealis</name>
    <dbReference type="NCBI Taxonomy" id="1387353"/>
    <lineage>
        <taxon>Bacteria</taxon>
        <taxon>Pseudomonadati</taxon>
        <taxon>Planctomycetota</taxon>
        <taxon>Planctomycetia</taxon>
        <taxon>Isosphaerales</taxon>
        <taxon>Isosphaeraceae</taxon>
        <taxon>Paludisphaera</taxon>
    </lineage>
</organism>
<dbReference type="CDD" id="cd00200">
    <property type="entry name" value="WD40"/>
    <property type="match status" value="1"/>
</dbReference>
<feature type="repeat" description="WD" evidence="3">
    <location>
        <begin position="164"/>
        <end position="196"/>
    </location>
</feature>
<dbReference type="PROSITE" id="PS50082">
    <property type="entry name" value="WD_REPEATS_2"/>
    <property type="match status" value="4"/>
</dbReference>
<dbReference type="EMBL" id="CP019082">
    <property type="protein sequence ID" value="APW60843.1"/>
    <property type="molecule type" value="Genomic_DNA"/>
</dbReference>
<name>A0A1U7CPN7_9BACT</name>